<dbReference type="PANTHER" id="PTHR11741:SF0">
    <property type="entry name" value="ELONGATION FACTOR TS, MITOCHONDRIAL"/>
    <property type="match status" value="1"/>
</dbReference>
<dbReference type="GO" id="GO:0003746">
    <property type="term" value="F:translation elongation factor activity"/>
    <property type="evidence" value="ECO:0007669"/>
    <property type="project" value="UniProtKB-KW"/>
</dbReference>
<dbReference type="GO" id="GO:0005737">
    <property type="term" value="C:cytoplasm"/>
    <property type="evidence" value="ECO:0007669"/>
    <property type="project" value="UniProtKB-ARBA"/>
</dbReference>
<dbReference type="Gene3D" id="3.30.479.20">
    <property type="entry name" value="Elongation factor Ts, dimerisation domain"/>
    <property type="match status" value="2"/>
</dbReference>
<dbReference type="AlphaFoldDB" id="A0A0F9Q585"/>
<dbReference type="SUPFAM" id="SSF46934">
    <property type="entry name" value="UBA-like"/>
    <property type="match status" value="1"/>
</dbReference>
<dbReference type="SUPFAM" id="SSF54713">
    <property type="entry name" value="Elongation factor Ts (EF-Ts), dimerisation domain"/>
    <property type="match status" value="1"/>
</dbReference>
<dbReference type="PANTHER" id="PTHR11741">
    <property type="entry name" value="ELONGATION FACTOR TS"/>
    <property type="match status" value="1"/>
</dbReference>
<dbReference type="InterPro" id="IPR014039">
    <property type="entry name" value="Transl_elong_EFTs/EF1B_dimer"/>
</dbReference>
<dbReference type="FunFam" id="1.10.8.10:FF:000001">
    <property type="entry name" value="Elongation factor Ts"/>
    <property type="match status" value="1"/>
</dbReference>
<sequence length="262" mass="28823">MINITAKEVQSLRVMTGAPMMDCKLALVAAKGDLETAKDWLRKKGLAQVDKKANRDTNEGLVGVFVSDYSVGLAEISCETDFVARNETFQDFVRAVSRRVVDDRAFKADTAEIVATLGENIKLRRCFAFDANGHETISTYIHGAVGEGVGKIGVAVIHTGDDDLGKKIAMHIAASNPKAVSVEQLDSEWVEKEKRLLTEQAIESGKPEHIVEKMVVGRMNKVLREVTLMSQPFVMDMEKTVGDLLEENDARVVDFIRLEVGA</sequence>
<evidence type="ECO:0000256" key="3">
    <source>
        <dbReference type="ARBA" id="ARBA00022917"/>
    </source>
</evidence>
<comment type="similarity">
    <text evidence="1">Belongs to the EF-Ts family.</text>
</comment>
<keyword evidence="3" id="KW-0648">Protein biosynthesis</keyword>
<organism evidence="5">
    <name type="scientific">marine sediment metagenome</name>
    <dbReference type="NCBI Taxonomy" id="412755"/>
    <lineage>
        <taxon>unclassified sequences</taxon>
        <taxon>metagenomes</taxon>
        <taxon>ecological metagenomes</taxon>
    </lineage>
</organism>
<evidence type="ECO:0000256" key="1">
    <source>
        <dbReference type="ARBA" id="ARBA00005532"/>
    </source>
</evidence>
<evidence type="ECO:0000259" key="4">
    <source>
        <dbReference type="Pfam" id="PF00889"/>
    </source>
</evidence>
<dbReference type="PROSITE" id="PS01127">
    <property type="entry name" value="EF_TS_2"/>
    <property type="match status" value="1"/>
</dbReference>
<keyword evidence="2" id="KW-0251">Elongation factor</keyword>
<reference evidence="5" key="1">
    <citation type="journal article" date="2015" name="Nature">
        <title>Complex archaea that bridge the gap between prokaryotes and eukaryotes.</title>
        <authorList>
            <person name="Spang A."/>
            <person name="Saw J.H."/>
            <person name="Jorgensen S.L."/>
            <person name="Zaremba-Niedzwiedzka K."/>
            <person name="Martijn J."/>
            <person name="Lind A.E."/>
            <person name="van Eijk R."/>
            <person name="Schleper C."/>
            <person name="Guy L."/>
            <person name="Ettema T.J."/>
        </authorList>
    </citation>
    <scope>NUCLEOTIDE SEQUENCE</scope>
</reference>
<accession>A0A0F9Q585</accession>
<proteinExistence type="inferred from homology"/>
<dbReference type="NCBIfam" id="TIGR00116">
    <property type="entry name" value="tsf"/>
    <property type="match status" value="1"/>
</dbReference>
<dbReference type="Pfam" id="PF00889">
    <property type="entry name" value="EF_TS"/>
    <property type="match status" value="1"/>
</dbReference>
<protein>
    <recommendedName>
        <fullName evidence="4">Translation elongation factor EFTs/EF1B dimerisation domain-containing protein</fullName>
    </recommendedName>
</protein>
<comment type="caution">
    <text evidence="5">The sequence shown here is derived from an EMBL/GenBank/DDBJ whole genome shotgun (WGS) entry which is preliminary data.</text>
</comment>
<dbReference type="EMBL" id="LAZR01001781">
    <property type="protein sequence ID" value="KKN39140.1"/>
    <property type="molecule type" value="Genomic_DNA"/>
</dbReference>
<gene>
    <name evidence="5" type="ORF">LCGC14_0746600</name>
</gene>
<dbReference type="InterPro" id="IPR001816">
    <property type="entry name" value="Transl_elong_EFTs/EF1B"/>
</dbReference>
<feature type="domain" description="Translation elongation factor EFTs/EF1B dimerisation" evidence="4">
    <location>
        <begin position="73"/>
        <end position="261"/>
    </location>
</feature>
<name>A0A0F9Q585_9ZZZZ</name>
<evidence type="ECO:0000256" key="2">
    <source>
        <dbReference type="ARBA" id="ARBA00022768"/>
    </source>
</evidence>
<dbReference type="Gene3D" id="1.10.8.10">
    <property type="entry name" value="DNA helicase RuvA subunit, C-terminal domain"/>
    <property type="match status" value="1"/>
</dbReference>
<dbReference type="CDD" id="cd14275">
    <property type="entry name" value="UBA_EF-Ts"/>
    <property type="match status" value="1"/>
</dbReference>
<dbReference type="InterPro" id="IPR018101">
    <property type="entry name" value="Transl_elong_Ts_CS"/>
</dbReference>
<dbReference type="Gene3D" id="1.10.286.20">
    <property type="match status" value="1"/>
</dbReference>
<evidence type="ECO:0000313" key="5">
    <source>
        <dbReference type="EMBL" id="KKN39140.1"/>
    </source>
</evidence>
<dbReference type="InterPro" id="IPR036402">
    <property type="entry name" value="EF-Ts_dimer_sf"/>
</dbReference>
<dbReference type="HAMAP" id="MF_00050">
    <property type="entry name" value="EF_Ts"/>
    <property type="match status" value="1"/>
</dbReference>
<dbReference type="InterPro" id="IPR009060">
    <property type="entry name" value="UBA-like_sf"/>
</dbReference>
<dbReference type="FunFam" id="1.10.286.20:FF:000001">
    <property type="entry name" value="Elongation factor Ts"/>
    <property type="match status" value="1"/>
</dbReference>